<gene>
    <name evidence="2" type="ORF">E6K80_00945</name>
</gene>
<name>A0A538UB45_UNCEI</name>
<protein>
    <submittedName>
        <fullName evidence="2">TlpA family protein disulfide reductase</fullName>
    </submittedName>
</protein>
<dbReference type="Proteomes" id="UP000319836">
    <property type="component" value="Unassembled WGS sequence"/>
</dbReference>
<sequence>MTRRVAIPMLLVIAAAMWVWRTELFNVARPGDRPLPLVARPLGHRPKVDVDVVLPEVPMGMQRVRAGDQVLLIHYWAPWERDSRDQARALDSLRREPALEGLRVIVACSDPFPSVARYVARQRLRLSVLLDGPGELRRALPCPSIPYTYVLDRSGAIAVAQSGEVDWWDPTTRATLRSLLEETKASASARAAFSPGLSPDVSASTRARCSG</sequence>
<evidence type="ECO:0000313" key="2">
    <source>
        <dbReference type="EMBL" id="TMQ73094.1"/>
    </source>
</evidence>
<dbReference type="InterPro" id="IPR036249">
    <property type="entry name" value="Thioredoxin-like_sf"/>
</dbReference>
<comment type="caution">
    <text evidence="2">The sequence shown here is derived from an EMBL/GenBank/DDBJ whole genome shotgun (WGS) entry which is preliminary data.</text>
</comment>
<organism evidence="2 3">
    <name type="scientific">Eiseniibacteriota bacterium</name>
    <dbReference type="NCBI Taxonomy" id="2212470"/>
    <lineage>
        <taxon>Bacteria</taxon>
        <taxon>Candidatus Eiseniibacteriota</taxon>
    </lineage>
</organism>
<reference evidence="2 3" key="1">
    <citation type="journal article" date="2019" name="Nat. Microbiol.">
        <title>Mediterranean grassland soil C-N compound turnover is dependent on rainfall and depth, and is mediated by genomically divergent microorganisms.</title>
        <authorList>
            <person name="Diamond S."/>
            <person name="Andeer P.F."/>
            <person name="Li Z."/>
            <person name="Crits-Christoph A."/>
            <person name="Burstein D."/>
            <person name="Anantharaman K."/>
            <person name="Lane K.R."/>
            <person name="Thomas B.C."/>
            <person name="Pan C."/>
            <person name="Northen T.R."/>
            <person name="Banfield J.F."/>
        </authorList>
    </citation>
    <scope>NUCLEOTIDE SEQUENCE [LARGE SCALE GENOMIC DNA]</scope>
    <source>
        <strain evidence="2">WS_10</strain>
    </source>
</reference>
<accession>A0A538UB45</accession>
<feature type="compositionally biased region" description="Polar residues" evidence="1">
    <location>
        <begin position="201"/>
        <end position="211"/>
    </location>
</feature>
<dbReference type="AlphaFoldDB" id="A0A538UB45"/>
<dbReference type="SUPFAM" id="SSF52833">
    <property type="entry name" value="Thioredoxin-like"/>
    <property type="match status" value="1"/>
</dbReference>
<feature type="region of interest" description="Disordered" evidence="1">
    <location>
        <begin position="191"/>
        <end position="211"/>
    </location>
</feature>
<evidence type="ECO:0000256" key="1">
    <source>
        <dbReference type="SAM" id="MobiDB-lite"/>
    </source>
</evidence>
<dbReference type="Gene3D" id="3.40.30.10">
    <property type="entry name" value="Glutaredoxin"/>
    <property type="match status" value="1"/>
</dbReference>
<dbReference type="CDD" id="cd02966">
    <property type="entry name" value="TlpA_like_family"/>
    <property type="match status" value="1"/>
</dbReference>
<evidence type="ECO:0000313" key="3">
    <source>
        <dbReference type="Proteomes" id="UP000319836"/>
    </source>
</evidence>
<proteinExistence type="predicted"/>
<dbReference type="EMBL" id="VBPA01000023">
    <property type="protein sequence ID" value="TMQ73094.1"/>
    <property type="molecule type" value="Genomic_DNA"/>
</dbReference>